<dbReference type="AlphaFoldDB" id="A0A9E5MGQ1"/>
<reference evidence="1" key="1">
    <citation type="submission" date="2020-03" db="EMBL/GenBank/DDBJ databases">
        <authorList>
            <person name="Guo F."/>
        </authorList>
    </citation>
    <scope>NUCLEOTIDE SEQUENCE</scope>
    <source>
        <strain evidence="1">JCM 30134</strain>
    </source>
</reference>
<dbReference type="InterPro" id="IPR022050">
    <property type="entry name" value="T_hemolysin"/>
</dbReference>
<dbReference type="RefSeq" id="WP_167182890.1">
    <property type="nucleotide sequence ID" value="NZ_JAAONZ010000003.1"/>
</dbReference>
<evidence type="ECO:0000313" key="1">
    <source>
        <dbReference type="EMBL" id="NHO64986.1"/>
    </source>
</evidence>
<gene>
    <name evidence="1" type="ORF">G8770_05455</name>
</gene>
<dbReference type="Pfam" id="PF12261">
    <property type="entry name" value="T_hemolysin"/>
    <property type="match status" value="1"/>
</dbReference>
<comment type="caution">
    <text evidence="1">The sequence shown here is derived from an EMBL/GenBank/DDBJ whole genome shotgun (WGS) entry which is preliminary data.</text>
</comment>
<evidence type="ECO:0000313" key="2">
    <source>
        <dbReference type="Proteomes" id="UP000787472"/>
    </source>
</evidence>
<proteinExistence type="predicted"/>
<dbReference type="EMBL" id="JAAONZ010000003">
    <property type="protein sequence ID" value="NHO64986.1"/>
    <property type="molecule type" value="Genomic_DNA"/>
</dbReference>
<organism evidence="1 2">
    <name type="scientific">Pseudomaricurvus hydrocarbonicus</name>
    <dbReference type="NCBI Taxonomy" id="1470433"/>
    <lineage>
        <taxon>Bacteria</taxon>
        <taxon>Pseudomonadati</taxon>
        <taxon>Pseudomonadota</taxon>
        <taxon>Gammaproteobacteria</taxon>
        <taxon>Cellvibrionales</taxon>
        <taxon>Cellvibrionaceae</taxon>
        <taxon>Pseudomaricurvus</taxon>
    </lineage>
</organism>
<accession>A0A9E5MGQ1</accession>
<dbReference type="Proteomes" id="UP000787472">
    <property type="component" value="Unassembled WGS sequence"/>
</dbReference>
<protein>
    <recommendedName>
        <fullName evidence="3">Thermostable hemolysin</fullName>
    </recommendedName>
</protein>
<sequence length="253" mass="27641">MNRQKVNAPSRSFALQGPCDPHRVITEQYIARQYHRVYEANIQAFLPLLLTMSAPRSEAEAAPEASDHQLLAAAGLRPASAPRLFLESYLELPVEQAIAQAARIPVSRNSVIEIGNLVSTQRGGSLQLFLVMAAALQQAGFSWLVFTATPQVEKLVKRLHAQPMFLAPADACKVAGSAGEWGRYYQHCPRVMVVDLNHSMTLARQNLMIDKVFSEHQLAIRALGQHIGQFCQQGGQTTGAATATAASQRSRNA</sequence>
<keyword evidence="2" id="KW-1185">Reference proteome</keyword>
<evidence type="ECO:0008006" key="3">
    <source>
        <dbReference type="Google" id="ProtNLM"/>
    </source>
</evidence>
<name>A0A9E5MGQ1_9GAMM</name>